<evidence type="ECO:0000256" key="1">
    <source>
        <dbReference type="SAM" id="MobiDB-lite"/>
    </source>
</evidence>
<protein>
    <submittedName>
        <fullName evidence="3">Uncharacterized protein</fullName>
    </submittedName>
</protein>
<keyword evidence="4" id="KW-1185">Reference proteome</keyword>
<feature type="transmembrane region" description="Helical" evidence="2">
    <location>
        <begin position="355"/>
        <end position="372"/>
    </location>
</feature>
<dbReference type="EMBL" id="LNIX01000044">
    <property type="protein sequence ID" value="OXA38628.1"/>
    <property type="molecule type" value="Genomic_DNA"/>
</dbReference>
<gene>
    <name evidence="3" type="ORF">Fcan01_26611</name>
</gene>
<evidence type="ECO:0000313" key="3">
    <source>
        <dbReference type="EMBL" id="OXA38628.1"/>
    </source>
</evidence>
<comment type="caution">
    <text evidence="3">The sequence shown here is derived from an EMBL/GenBank/DDBJ whole genome shotgun (WGS) entry which is preliminary data.</text>
</comment>
<evidence type="ECO:0000256" key="2">
    <source>
        <dbReference type="SAM" id="Phobius"/>
    </source>
</evidence>
<keyword evidence="2" id="KW-0812">Transmembrane</keyword>
<proteinExistence type="predicted"/>
<reference evidence="3 4" key="1">
    <citation type="submission" date="2015-12" db="EMBL/GenBank/DDBJ databases">
        <title>The genome of Folsomia candida.</title>
        <authorList>
            <person name="Faddeeva A."/>
            <person name="Derks M.F."/>
            <person name="Anvar Y."/>
            <person name="Smit S."/>
            <person name="Van Straalen N."/>
            <person name="Roelofs D."/>
        </authorList>
    </citation>
    <scope>NUCLEOTIDE SEQUENCE [LARGE SCALE GENOMIC DNA]</scope>
    <source>
        <strain evidence="3 4">VU population</strain>
        <tissue evidence="3">Whole body</tissue>
    </source>
</reference>
<keyword evidence="2" id="KW-1133">Transmembrane helix</keyword>
<feature type="region of interest" description="Disordered" evidence="1">
    <location>
        <begin position="549"/>
        <end position="570"/>
    </location>
</feature>
<accession>A0A226D1E8</accession>
<dbReference type="AlphaFoldDB" id="A0A226D1E8"/>
<feature type="transmembrane region" description="Helical" evidence="2">
    <location>
        <begin position="299"/>
        <end position="322"/>
    </location>
</feature>
<sequence length="694" mass="81215">MELPQIFFSNFILIFGETLGENNPLVECLFYHKQVGRDEVAESYITKYHSQGPSWLITWTIFNRMPTKNDKMLLQQYGVSVYTIFQVGWVPIWRRQIRFASECAIVHIYHNADNTERDLAQSFTLFYFHIHKPESIIFFYYRKYLVEHLLIYYWNQGSYAVYIVVNDNFYRFNRKGSLGMPVLERSQYSFITVIRTNPKPFPNWQGTKLYIEVLGVHRTGRPQYHNFQKAAENEISCLTNKFNFSHIYVNLNTAVRPYIQINMYRVRYDYQDLNFIGLCRTVKYYVIYCRRNEVLETTWVVWFTPFHATVWISVCLVIFVLAGSRRTGSLRDILQEIFFLVSILCRQSSRDLDSVNYLIFALLAGTILPSLYESIVTGKIISPSPPIEYLNLGEFINSSYKLIMNIDKASGINWMGIDPAIVFEFKKYAIINKINSSLDLVYTVPDNYLTQKLTNEDEPSGIVHLTESSEGLTNLELRQREISYVREHYPCSQFSHSGHYLQFIFLHVPFVKEAPKIHNSIFEIGLINQWTKTALWDVIQPDDNLSVRGNGCPKKMRPKKVPPEDCAAEENAGRRRCRSSRQASWNSRINLEFIVWRRSIPSVQHVLMEETTFRRGIIRGQDDINIQLPELVNLAGNKWVDVHFQLDGAPSEYLHQAEVYRTVLYEDKSGILFHTLTGSRQLKKIVFRVNDDNI</sequence>
<dbReference type="OrthoDB" id="6358449at2759"/>
<evidence type="ECO:0000313" key="4">
    <source>
        <dbReference type="Proteomes" id="UP000198287"/>
    </source>
</evidence>
<dbReference type="Proteomes" id="UP000198287">
    <property type="component" value="Unassembled WGS sequence"/>
</dbReference>
<name>A0A226D1E8_FOLCA</name>
<keyword evidence="2" id="KW-0472">Membrane</keyword>
<organism evidence="3 4">
    <name type="scientific">Folsomia candida</name>
    <name type="common">Springtail</name>
    <dbReference type="NCBI Taxonomy" id="158441"/>
    <lineage>
        <taxon>Eukaryota</taxon>
        <taxon>Metazoa</taxon>
        <taxon>Ecdysozoa</taxon>
        <taxon>Arthropoda</taxon>
        <taxon>Hexapoda</taxon>
        <taxon>Collembola</taxon>
        <taxon>Entomobryomorpha</taxon>
        <taxon>Isotomoidea</taxon>
        <taxon>Isotomidae</taxon>
        <taxon>Proisotominae</taxon>
        <taxon>Folsomia</taxon>
    </lineage>
</organism>